<evidence type="ECO:0000256" key="1">
    <source>
        <dbReference type="ARBA" id="ARBA00009995"/>
    </source>
</evidence>
<comment type="similarity">
    <text evidence="1">Belongs to the UDP-glycosyltransferase family.</text>
</comment>
<dbReference type="EMBL" id="PDCK01000044">
    <property type="protein sequence ID" value="PRQ26998.1"/>
    <property type="molecule type" value="Genomic_DNA"/>
</dbReference>
<organism evidence="4 5">
    <name type="scientific">Rosa chinensis</name>
    <name type="common">China rose</name>
    <dbReference type="NCBI Taxonomy" id="74649"/>
    <lineage>
        <taxon>Eukaryota</taxon>
        <taxon>Viridiplantae</taxon>
        <taxon>Streptophyta</taxon>
        <taxon>Embryophyta</taxon>
        <taxon>Tracheophyta</taxon>
        <taxon>Spermatophyta</taxon>
        <taxon>Magnoliopsida</taxon>
        <taxon>eudicotyledons</taxon>
        <taxon>Gunneridae</taxon>
        <taxon>Pentapetalae</taxon>
        <taxon>rosids</taxon>
        <taxon>fabids</taxon>
        <taxon>Rosales</taxon>
        <taxon>Rosaceae</taxon>
        <taxon>Rosoideae</taxon>
        <taxon>Rosoideae incertae sedis</taxon>
        <taxon>Rosa</taxon>
    </lineage>
</organism>
<dbReference type="Proteomes" id="UP000238479">
    <property type="component" value="Chromosome 6"/>
</dbReference>
<name>A0A2P6PYI2_ROSCH</name>
<dbReference type="AlphaFoldDB" id="A0A2P6PYI2"/>
<keyword evidence="2 4" id="KW-0328">Glycosyltransferase</keyword>
<reference evidence="4 5" key="1">
    <citation type="journal article" date="2018" name="Nat. Genet.">
        <title>The Rosa genome provides new insights in the design of modern roses.</title>
        <authorList>
            <person name="Bendahmane M."/>
        </authorList>
    </citation>
    <scope>NUCLEOTIDE SEQUENCE [LARGE SCALE GENOMIC DNA]</scope>
    <source>
        <strain evidence="5">cv. Old Blush</strain>
    </source>
</reference>
<dbReference type="Gramene" id="PRQ26998">
    <property type="protein sequence ID" value="PRQ26998"/>
    <property type="gene ID" value="RchiOBHm_Chr6g0300621"/>
</dbReference>
<comment type="caution">
    <text evidence="4">The sequence shown here is derived from an EMBL/GenBank/DDBJ whole genome shotgun (WGS) entry which is preliminary data.</text>
</comment>
<keyword evidence="3 4" id="KW-0808">Transferase</keyword>
<proteinExistence type="inferred from homology"/>
<dbReference type="Gene3D" id="3.40.50.2000">
    <property type="entry name" value="Glycogen Phosphorylase B"/>
    <property type="match status" value="2"/>
</dbReference>
<dbReference type="GO" id="GO:0047213">
    <property type="term" value="F:anthocyanidin 3-O-glucosyltransferase activity"/>
    <property type="evidence" value="ECO:0007669"/>
    <property type="project" value="UniProtKB-EC"/>
</dbReference>
<dbReference type="EC" id="2.4.1.115" evidence="4"/>
<dbReference type="Pfam" id="PF00201">
    <property type="entry name" value="UDPGT"/>
    <property type="match status" value="1"/>
</dbReference>
<evidence type="ECO:0000256" key="3">
    <source>
        <dbReference type="ARBA" id="ARBA00022679"/>
    </source>
</evidence>
<dbReference type="FunFam" id="3.40.50.2000:FF:000056">
    <property type="entry name" value="Glycosyltransferase"/>
    <property type="match status" value="1"/>
</dbReference>
<dbReference type="STRING" id="74649.A0A2P6PYI2"/>
<gene>
    <name evidence="4" type="ORF">RchiOBHm_Chr6g0300621</name>
</gene>
<protein>
    <submittedName>
        <fullName evidence="4">Putative anthocyanidin 3-O-glucosyltransferase</fullName>
        <ecNumber evidence="4">2.4.1.115</ecNumber>
    </submittedName>
</protein>
<evidence type="ECO:0000256" key="2">
    <source>
        <dbReference type="ARBA" id="ARBA00022676"/>
    </source>
</evidence>
<dbReference type="SUPFAM" id="SSF53756">
    <property type="entry name" value="UDP-Glycosyltransferase/glycogen phosphorylase"/>
    <property type="match status" value="1"/>
</dbReference>
<sequence length="493" mass="53856">MNQISAMGDEQSLMSQQQKPHITVLSSPGMGHVTPLIELARRLIVDHGFQVTVLAITTDAPPAQVQLLNNPSLPSDLHVVHLPQVDVSSTDSGDGPAGVVPRLLYIVQETLRSLRSVLISLQRPLSRALIVDPFCIEALETATDLSIPTYLFLTGSASFLALTMYFPTIHAAQVGRDYSNIGDKVCIPGCKPLWLDDLVPELLIPQLLNLSNRVPVLKGVLVNTWEELEPVTLSAFKENPFFLRVPSPPTYPIGPLTKIDTEPVASTESNLLKWLEKQPPESVVYVSFGSGGTLSAEQMTELAFGLELSGKRFLWVARPPSQANASASFFETGCDDARDPASFLPDGFLDRTRELGVVTLSWAPQVAVLRHPSVAGFVTHCGWNSVLESIVHGVAMITWPLYAEQKMNATMLVDEGVAVRIKKLQVEQDGKRIAGRREIETAVRMVMEGEEGKRMRQRARELQSSAVSALSHDGLSSGCLTRLGNKWRDGGTV</sequence>
<dbReference type="PANTHER" id="PTHR48046">
    <property type="entry name" value="UDP-GLYCOSYLTRANSFERASE 72E1"/>
    <property type="match status" value="1"/>
</dbReference>
<dbReference type="OrthoDB" id="5835829at2759"/>
<accession>A0A2P6PYI2</accession>
<evidence type="ECO:0000313" key="4">
    <source>
        <dbReference type="EMBL" id="PRQ26998.1"/>
    </source>
</evidence>
<keyword evidence="5" id="KW-1185">Reference proteome</keyword>
<dbReference type="OMA" id="HGVAMIT"/>
<evidence type="ECO:0000313" key="5">
    <source>
        <dbReference type="Proteomes" id="UP000238479"/>
    </source>
</evidence>
<dbReference type="PANTHER" id="PTHR48046:SF4">
    <property type="entry name" value="GLYCOSYLTRANSFERASE"/>
    <property type="match status" value="1"/>
</dbReference>
<dbReference type="CDD" id="cd03784">
    <property type="entry name" value="GT1_Gtf-like"/>
    <property type="match status" value="1"/>
</dbReference>
<dbReference type="InterPro" id="IPR002213">
    <property type="entry name" value="UDP_glucos_trans"/>
</dbReference>